<dbReference type="GO" id="GO:0006270">
    <property type="term" value="P:DNA replication initiation"/>
    <property type="evidence" value="ECO:0007669"/>
    <property type="project" value="InterPro"/>
</dbReference>
<dbReference type="AlphaFoldDB" id="A0A285TYV8"/>
<sequence>MHKVINRDKKVSIKKVFIIVRKNEKRQIINYGNSILKSNEISMAKLNKGLTLNQMQLLAYAIYSTQQSGNTEFHKANFEKKFNIEKYQTVHAKEDAQKLLALQFSIEDLENDYFEYWNVFGSIKYKEGLFTFRWNADFVPHILELKEKYITTDLTITSQFKSGFSWILYDYLKAHYGYWHKPISKDALMRLFGVENVKSYTNNTGLFKKKVLDVAIAEINQYTELQVTYKELKQGRSIIGFDLYWSNGSTSISATQKQINELKIIIDAVFVDALKYIDINNQQSRERAIELVRELEGYRQYTGEPICITKERADFLLIKSNSILNELENLKEQDNNKPPLYNWLEERD</sequence>
<gene>
    <name evidence="3" type="ORF">SAMN05880501_1272</name>
</gene>
<evidence type="ECO:0000256" key="1">
    <source>
        <dbReference type="ARBA" id="ARBA00038283"/>
    </source>
</evidence>
<dbReference type="SUPFAM" id="SSF46785">
    <property type="entry name" value="Winged helix' DNA-binding domain"/>
    <property type="match status" value="2"/>
</dbReference>
<dbReference type="RefSeq" id="WP_097075400.1">
    <property type="nucleotide sequence ID" value="NZ_OBMQ01000027.1"/>
</dbReference>
<proteinExistence type="inferred from homology"/>
<dbReference type="InterPro" id="IPR036388">
    <property type="entry name" value="WH-like_DNA-bd_sf"/>
</dbReference>
<name>A0A285TYV8_9BACL</name>
<dbReference type="InterPro" id="IPR000525">
    <property type="entry name" value="Initiator_Rep_WH1"/>
</dbReference>
<evidence type="ECO:0000259" key="2">
    <source>
        <dbReference type="Pfam" id="PF01051"/>
    </source>
</evidence>
<dbReference type="EMBL" id="OBMQ01000027">
    <property type="protein sequence ID" value="SOC27650.1"/>
    <property type="molecule type" value="Genomic_DNA"/>
</dbReference>
<dbReference type="InterPro" id="IPR036390">
    <property type="entry name" value="WH_DNA-bd_sf"/>
</dbReference>
<dbReference type="Proteomes" id="UP000219636">
    <property type="component" value="Unassembled WGS sequence"/>
</dbReference>
<dbReference type="Gene3D" id="1.10.10.10">
    <property type="entry name" value="Winged helix-like DNA-binding domain superfamily/Winged helix DNA-binding domain"/>
    <property type="match status" value="2"/>
</dbReference>
<organism evidence="3 4">
    <name type="scientific">Ureibacillus xyleni</name>
    <dbReference type="NCBI Taxonomy" id="614648"/>
    <lineage>
        <taxon>Bacteria</taxon>
        <taxon>Bacillati</taxon>
        <taxon>Bacillota</taxon>
        <taxon>Bacilli</taxon>
        <taxon>Bacillales</taxon>
        <taxon>Caryophanaceae</taxon>
        <taxon>Ureibacillus</taxon>
    </lineage>
</organism>
<dbReference type="GO" id="GO:0003887">
    <property type="term" value="F:DNA-directed DNA polymerase activity"/>
    <property type="evidence" value="ECO:0007669"/>
    <property type="project" value="InterPro"/>
</dbReference>
<keyword evidence="4" id="KW-1185">Reference proteome</keyword>
<dbReference type="Pfam" id="PF01051">
    <property type="entry name" value="Rep3_N"/>
    <property type="match status" value="1"/>
</dbReference>
<accession>A0A285TYV8</accession>
<evidence type="ECO:0000313" key="4">
    <source>
        <dbReference type="Proteomes" id="UP000219636"/>
    </source>
</evidence>
<dbReference type="OrthoDB" id="2156930at2"/>
<feature type="domain" description="Initiator Rep protein WH1" evidence="2">
    <location>
        <begin position="35"/>
        <end position="173"/>
    </location>
</feature>
<dbReference type="Pfam" id="PF21205">
    <property type="entry name" value="Rep3_C"/>
    <property type="match status" value="1"/>
</dbReference>
<evidence type="ECO:0000313" key="3">
    <source>
        <dbReference type="EMBL" id="SOC27650.1"/>
    </source>
</evidence>
<protein>
    <submittedName>
        <fullName evidence="3">Replication initiator protein</fullName>
    </submittedName>
</protein>
<comment type="similarity">
    <text evidence="1">Belongs to the initiator RepB protein family.</text>
</comment>
<reference evidence="4" key="1">
    <citation type="submission" date="2017-08" db="EMBL/GenBank/DDBJ databases">
        <authorList>
            <person name="Varghese N."/>
            <person name="Submissions S."/>
        </authorList>
    </citation>
    <scope>NUCLEOTIDE SEQUENCE [LARGE SCALE GENOMIC DNA]</scope>
    <source>
        <strain evidence="4">JC22</strain>
    </source>
</reference>